<dbReference type="InterPro" id="IPR003369">
    <property type="entry name" value="TatA/B/E"/>
</dbReference>
<keyword evidence="3" id="KW-1003">Cell membrane</keyword>
<evidence type="ECO:0000256" key="9">
    <source>
        <dbReference type="SAM" id="Phobius"/>
    </source>
</evidence>
<proteinExistence type="predicted"/>
<keyword evidence="2" id="KW-0813">Transport</keyword>
<keyword evidence="6 9" id="KW-1133">Transmembrane helix</keyword>
<comment type="subcellular location">
    <subcellularLocation>
        <location evidence="1">Cell membrane</location>
        <topology evidence="1">Single-pass membrane protein</topology>
    </subcellularLocation>
</comment>
<protein>
    <submittedName>
        <fullName evidence="10">Preprotein translocase subunit TatA</fullName>
    </submittedName>
</protein>
<accession>A0A1F5FX32</accession>
<dbReference type="PANTHER" id="PTHR42982:SF1">
    <property type="entry name" value="SEC-INDEPENDENT PROTEIN TRANSLOCASE PROTEIN TATA"/>
    <property type="match status" value="1"/>
</dbReference>
<dbReference type="NCBIfam" id="TIGR01411">
    <property type="entry name" value="tatAE"/>
    <property type="match status" value="1"/>
</dbReference>
<evidence type="ECO:0000313" key="11">
    <source>
        <dbReference type="Proteomes" id="UP000179237"/>
    </source>
</evidence>
<evidence type="ECO:0000256" key="7">
    <source>
        <dbReference type="ARBA" id="ARBA00023010"/>
    </source>
</evidence>
<evidence type="ECO:0000256" key="6">
    <source>
        <dbReference type="ARBA" id="ARBA00022989"/>
    </source>
</evidence>
<evidence type="ECO:0000256" key="1">
    <source>
        <dbReference type="ARBA" id="ARBA00004162"/>
    </source>
</evidence>
<dbReference type="Pfam" id="PF02416">
    <property type="entry name" value="TatA_B_E"/>
    <property type="match status" value="1"/>
</dbReference>
<name>A0A1F5FX32_9BACT</name>
<dbReference type="GO" id="GO:0043953">
    <property type="term" value="P:protein transport by the Tat complex"/>
    <property type="evidence" value="ECO:0007669"/>
    <property type="project" value="InterPro"/>
</dbReference>
<comment type="caution">
    <text evidence="10">The sequence shown here is derived from an EMBL/GenBank/DDBJ whole genome shotgun (WGS) entry which is preliminary data.</text>
</comment>
<keyword evidence="4 9" id="KW-0812">Transmembrane</keyword>
<evidence type="ECO:0000256" key="3">
    <source>
        <dbReference type="ARBA" id="ARBA00022475"/>
    </source>
</evidence>
<evidence type="ECO:0000256" key="2">
    <source>
        <dbReference type="ARBA" id="ARBA00022448"/>
    </source>
</evidence>
<dbReference type="EMBL" id="MFAQ01000001">
    <property type="protein sequence ID" value="OGD84173.1"/>
    <property type="molecule type" value="Genomic_DNA"/>
</dbReference>
<dbReference type="Gene3D" id="1.20.5.3310">
    <property type="match status" value="1"/>
</dbReference>
<keyword evidence="8 9" id="KW-0472">Membrane</keyword>
<dbReference type="Proteomes" id="UP000179237">
    <property type="component" value="Unassembled WGS sequence"/>
</dbReference>
<keyword evidence="5" id="KW-0653">Protein transport</keyword>
<dbReference type="GO" id="GO:0005886">
    <property type="term" value="C:plasma membrane"/>
    <property type="evidence" value="ECO:0007669"/>
    <property type="project" value="UniProtKB-SubCell"/>
</dbReference>
<organism evidence="10 11">
    <name type="scientific">Candidatus Collierbacteria bacterium RIFOXYD1_FULL_40_9</name>
    <dbReference type="NCBI Taxonomy" id="1817731"/>
    <lineage>
        <taxon>Bacteria</taxon>
        <taxon>Candidatus Collieribacteriota</taxon>
    </lineage>
</organism>
<dbReference type="InterPro" id="IPR006312">
    <property type="entry name" value="TatA/E"/>
</dbReference>
<dbReference type="AlphaFoldDB" id="A0A1F5FX32"/>
<evidence type="ECO:0000256" key="8">
    <source>
        <dbReference type="ARBA" id="ARBA00023136"/>
    </source>
</evidence>
<sequence>MPTIGTTEIIVIAVIILALFGAKKIPELIRGMSSGIKEYKQASKDNKDAN</sequence>
<dbReference type="PANTHER" id="PTHR42982">
    <property type="entry name" value="SEC-INDEPENDENT PROTEIN TRANSLOCASE PROTEIN TATA"/>
    <property type="match status" value="1"/>
</dbReference>
<keyword evidence="7" id="KW-0811">Translocation</keyword>
<feature type="transmembrane region" description="Helical" evidence="9">
    <location>
        <begin position="6"/>
        <end position="22"/>
    </location>
</feature>
<evidence type="ECO:0000256" key="5">
    <source>
        <dbReference type="ARBA" id="ARBA00022927"/>
    </source>
</evidence>
<reference evidence="10 11" key="1">
    <citation type="journal article" date="2016" name="Nat. Commun.">
        <title>Thousands of microbial genomes shed light on interconnected biogeochemical processes in an aquifer system.</title>
        <authorList>
            <person name="Anantharaman K."/>
            <person name="Brown C.T."/>
            <person name="Hug L.A."/>
            <person name="Sharon I."/>
            <person name="Castelle C.J."/>
            <person name="Probst A.J."/>
            <person name="Thomas B.C."/>
            <person name="Singh A."/>
            <person name="Wilkins M.J."/>
            <person name="Karaoz U."/>
            <person name="Brodie E.L."/>
            <person name="Williams K.H."/>
            <person name="Hubbard S.S."/>
            <person name="Banfield J.F."/>
        </authorList>
    </citation>
    <scope>NUCLEOTIDE SEQUENCE [LARGE SCALE GENOMIC DNA]</scope>
</reference>
<evidence type="ECO:0000313" key="10">
    <source>
        <dbReference type="EMBL" id="OGD84173.1"/>
    </source>
</evidence>
<evidence type="ECO:0000256" key="4">
    <source>
        <dbReference type="ARBA" id="ARBA00022692"/>
    </source>
</evidence>
<gene>
    <name evidence="10" type="ORF">A2572_03410</name>
</gene>